<reference evidence="7" key="2">
    <citation type="submission" date="2020-08" db="EMBL/GenBank/DDBJ databases">
        <title>Plant Genome Project.</title>
        <authorList>
            <person name="Zhang R.-G."/>
        </authorList>
    </citation>
    <scope>NUCLEOTIDE SEQUENCE</scope>
    <source>
        <strain evidence="7">Huo1</strain>
        <tissue evidence="7">Leaf</tissue>
    </source>
</reference>
<protein>
    <recommendedName>
        <fullName evidence="3">Sulfotransferase</fullName>
        <ecNumber evidence="3">2.8.2.-</ecNumber>
    </recommendedName>
</protein>
<dbReference type="Proteomes" id="UP000298416">
    <property type="component" value="Unassembled WGS sequence"/>
</dbReference>
<organism evidence="7">
    <name type="scientific">Salvia splendens</name>
    <name type="common">Scarlet sage</name>
    <dbReference type="NCBI Taxonomy" id="180675"/>
    <lineage>
        <taxon>Eukaryota</taxon>
        <taxon>Viridiplantae</taxon>
        <taxon>Streptophyta</taxon>
        <taxon>Embryophyta</taxon>
        <taxon>Tracheophyta</taxon>
        <taxon>Spermatophyta</taxon>
        <taxon>Magnoliopsida</taxon>
        <taxon>eudicotyledons</taxon>
        <taxon>Gunneridae</taxon>
        <taxon>Pentapetalae</taxon>
        <taxon>asterids</taxon>
        <taxon>lamiids</taxon>
        <taxon>Lamiales</taxon>
        <taxon>Lamiaceae</taxon>
        <taxon>Nepetoideae</taxon>
        <taxon>Mentheae</taxon>
        <taxon>Salviinae</taxon>
        <taxon>Salvia</taxon>
        <taxon>Salvia subgen. Calosphace</taxon>
        <taxon>core Calosphace</taxon>
    </lineage>
</organism>
<reference evidence="7" key="1">
    <citation type="submission" date="2018-01" db="EMBL/GenBank/DDBJ databases">
        <authorList>
            <person name="Mao J.F."/>
        </authorList>
    </citation>
    <scope>NUCLEOTIDE SEQUENCE</scope>
    <source>
        <strain evidence="7">Huo1</strain>
        <tissue evidence="7">Leaf</tissue>
    </source>
</reference>
<sequence length="413" mass="46340">MEKPDQSWSLDEATDKFCVRSIKIEEMHEVEDVHKEHGNASADMVSCTAGKKSPRVGVQGVSTGSVPLPAAAHSSRDHLRMMLFVSAVFLINRMPSKIIDNVSPFQKLYSKRPDYSALRVFGCLCYPLIRPYNKHKLESRSVKSVFLGYSGSHKGYKALLPDGRVIVSTDVFDEQVFPYPSLFPSDITDNSIFSPTVLIPSAQTDVFTVIHPSPHAPVAHSDDFSQYSPPHNSFPNRNTQHSPSASDPVSTAQSSIDIPKASFDDDHASTWKAAMHAEFVALLKNKTWILTTLPPGKYLVGCTWIFKLKLHLSGEIARHKARLVAQELSLKRPKNVMFVTFEGMLEDPHGYVKKLGDFLGCPFEEEEEEVDDIVKNCSFEVLSSYDVNKSKESTTWFSNAVQFILQKRESWRL</sequence>
<feature type="domain" description="Retroviral polymerase SH3-like" evidence="6">
    <location>
        <begin position="123"/>
        <end position="181"/>
    </location>
</feature>
<dbReference type="EMBL" id="PNBA02000012">
    <property type="protein sequence ID" value="KAG6406512.1"/>
    <property type="molecule type" value="Genomic_DNA"/>
</dbReference>
<dbReference type="PANTHER" id="PTHR11783">
    <property type="entry name" value="SULFOTRANSFERASE SULT"/>
    <property type="match status" value="1"/>
</dbReference>
<dbReference type="AlphaFoldDB" id="A0A8X8ZIR4"/>
<evidence type="ECO:0000256" key="3">
    <source>
        <dbReference type="RuleBase" id="RU361155"/>
    </source>
</evidence>
<evidence type="ECO:0000259" key="6">
    <source>
        <dbReference type="Pfam" id="PF25597"/>
    </source>
</evidence>
<evidence type="ECO:0000259" key="5">
    <source>
        <dbReference type="Pfam" id="PF00685"/>
    </source>
</evidence>
<dbReference type="InterPro" id="IPR000863">
    <property type="entry name" value="Sulfotransferase_dom"/>
</dbReference>
<dbReference type="Gene3D" id="3.40.50.300">
    <property type="entry name" value="P-loop containing nucleotide triphosphate hydrolases"/>
    <property type="match status" value="1"/>
</dbReference>
<dbReference type="Pfam" id="PF00685">
    <property type="entry name" value="Sulfotransfer_1"/>
    <property type="match status" value="1"/>
</dbReference>
<dbReference type="InterPro" id="IPR057670">
    <property type="entry name" value="SH3_retrovirus"/>
</dbReference>
<dbReference type="InterPro" id="IPR027417">
    <property type="entry name" value="P-loop_NTPase"/>
</dbReference>
<dbReference type="EC" id="2.8.2.-" evidence="3"/>
<dbReference type="Pfam" id="PF25597">
    <property type="entry name" value="SH3_retrovirus"/>
    <property type="match status" value="1"/>
</dbReference>
<name>A0A8X8ZIR4_SALSN</name>
<feature type="domain" description="Sulfotransferase" evidence="5">
    <location>
        <begin position="327"/>
        <end position="411"/>
    </location>
</feature>
<feature type="region of interest" description="Disordered" evidence="4">
    <location>
        <begin position="227"/>
        <end position="252"/>
    </location>
</feature>
<comment type="caution">
    <text evidence="7">The sequence shown here is derived from an EMBL/GenBank/DDBJ whole genome shotgun (WGS) entry which is preliminary data.</text>
</comment>
<evidence type="ECO:0000313" key="7">
    <source>
        <dbReference type="EMBL" id="KAG6406512.1"/>
    </source>
</evidence>
<comment type="similarity">
    <text evidence="1 3">Belongs to the sulfotransferase 1 family.</text>
</comment>
<dbReference type="GO" id="GO:0008146">
    <property type="term" value="F:sulfotransferase activity"/>
    <property type="evidence" value="ECO:0007669"/>
    <property type="project" value="InterPro"/>
</dbReference>
<keyword evidence="8" id="KW-1185">Reference proteome</keyword>
<evidence type="ECO:0000256" key="2">
    <source>
        <dbReference type="ARBA" id="ARBA00022679"/>
    </source>
</evidence>
<accession>A0A8X8ZIR4</accession>
<evidence type="ECO:0000256" key="1">
    <source>
        <dbReference type="ARBA" id="ARBA00005771"/>
    </source>
</evidence>
<evidence type="ECO:0000256" key="4">
    <source>
        <dbReference type="SAM" id="MobiDB-lite"/>
    </source>
</evidence>
<proteinExistence type="inferred from homology"/>
<dbReference type="SUPFAM" id="SSF52540">
    <property type="entry name" value="P-loop containing nucleoside triphosphate hydrolases"/>
    <property type="match status" value="1"/>
</dbReference>
<evidence type="ECO:0000313" key="8">
    <source>
        <dbReference type="Proteomes" id="UP000298416"/>
    </source>
</evidence>
<keyword evidence="2 3" id="KW-0808">Transferase</keyword>
<gene>
    <name evidence="7" type="ORF">SASPL_134116</name>
</gene>